<organism evidence="9 10">
    <name type="scientific">Lithospermum erythrorhizon</name>
    <name type="common">Purple gromwell</name>
    <name type="synonym">Lithospermum officinale var. erythrorhizon</name>
    <dbReference type="NCBI Taxonomy" id="34254"/>
    <lineage>
        <taxon>Eukaryota</taxon>
        <taxon>Viridiplantae</taxon>
        <taxon>Streptophyta</taxon>
        <taxon>Embryophyta</taxon>
        <taxon>Tracheophyta</taxon>
        <taxon>Spermatophyta</taxon>
        <taxon>Magnoliopsida</taxon>
        <taxon>eudicotyledons</taxon>
        <taxon>Gunneridae</taxon>
        <taxon>Pentapetalae</taxon>
        <taxon>asterids</taxon>
        <taxon>lamiids</taxon>
        <taxon>Boraginales</taxon>
        <taxon>Boraginaceae</taxon>
        <taxon>Boraginoideae</taxon>
        <taxon>Lithospermeae</taxon>
        <taxon>Lithospermum</taxon>
    </lineage>
</organism>
<keyword evidence="5" id="KW-0539">Nucleus</keyword>
<dbReference type="GO" id="GO:0008270">
    <property type="term" value="F:zinc ion binding"/>
    <property type="evidence" value="ECO:0007669"/>
    <property type="project" value="UniProtKB-KW"/>
</dbReference>
<gene>
    <name evidence="9" type="ORF">LIER_31029</name>
</gene>
<sequence>MESNHIEEQDQNQVEDTSRILDLSLSSKESNHGSTPELNLIDSFDLLSSDQQKDRGVEPRVFSCNYCMRKFHSSQALGGHQNAHKRARTIAKRAHRIDAAASSSSSAGAFGHLEFKSTPWYSTSNISGWTRKPFDLQPTVGRLAAEYIAGKPLGSSESGGGGARFDSVHLFPHLNTNNQDELKKLELSLKL</sequence>
<evidence type="ECO:0000256" key="1">
    <source>
        <dbReference type="ARBA" id="ARBA00004123"/>
    </source>
</evidence>
<dbReference type="GO" id="GO:0009788">
    <property type="term" value="P:negative regulation of abscisic acid-activated signaling pathway"/>
    <property type="evidence" value="ECO:0007669"/>
    <property type="project" value="InterPro"/>
</dbReference>
<evidence type="ECO:0000313" key="9">
    <source>
        <dbReference type="EMBL" id="GAA0183654.1"/>
    </source>
</evidence>
<dbReference type="GO" id="GO:0005634">
    <property type="term" value="C:nucleus"/>
    <property type="evidence" value="ECO:0007669"/>
    <property type="project" value="UniProtKB-SubCell"/>
</dbReference>
<dbReference type="AlphaFoldDB" id="A0AAV3RQA0"/>
<evidence type="ECO:0000313" key="10">
    <source>
        <dbReference type="Proteomes" id="UP001454036"/>
    </source>
</evidence>
<evidence type="ECO:0000256" key="7">
    <source>
        <dbReference type="SAM" id="MobiDB-lite"/>
    </source>
</evidence>
<dbReference type="InterPro" id="IPR036236">
    <property type="entry name" value="Znf_C2H2_sf"/>
</dbReference>
<comment type="subcellular location">
    <subcellularLocation>
        <location evidence="1">Nucleus</location>
    </subcellularLocation>
</comment>
<keyword evidence="2" id="KW-0479">Metal-binding</keyword>
<dbReference type="InterPro" id="IPR044246">
    <property type="entry name" value="ZFP3-like"/>
</dbReference>
<comment type="caution">
    <text evidence="9">The sequence shown here is derived from an EMBL/GenBank/DDBJ whole genome shotgun (WGS) entry which is preliminary data.</text>
</comment>
<evidence type="ECO:0000259" key="8">
    <source>
        <dbReference type="PROSITE" id="PS50157"/>
    </source>
</evidence>
<dbReference type="Gene3D" id="3.30.160.60">
    <property type="entry name" value="Classic Zinc Finger"/>
    <property type="match status" value="1"/>
</dbReference>
<keyword evidence="10" id="KW-1185">Reference proteome</keyword>
<dbReference type="SUPFAM" id="SSF57667">
    <property type="entry name" value="beta-beta-alpha zinc fingers"/>
    <property type="match status" value="1"/>
</dbReference>
<proteinExistence type="predicted"/>
<dbReference type="InterPro" id="IPR013087">
    <property type="entry name" value="Znf_C2H2_type"/>
</dbReference>
<dbReference type="EMBL" id="BAABME010011369">
    <property type="protein sequence ID" value="GAA0183654.1"/>
    <property type="molecule type" value="Genomic_DNA"/>
</dbReference>
<evidence type="ECO:0000256" key="6">
    <source>
        <dbReference type="PROSITE-ProRule" id="PRU00042"/>
    </source>
</evidence>
<dbReference type="Proteomes" id="UP001454036">
    <property type="component" value="Unassembled WGS sequence"/>
</dbReference>
<evidence type="ECO:0000256" key="2">
    <source>
        <dbReference type="ARBA" id="ARBA00022723"/>
    </source>
</evidence>
<evidence type="ECO:0000256" key="4">
    <source>
        <dbReference type="ARBA" id="ARBA00022833"/>
    </source>
</evidence>
<name>A0AAV3RQA0_LITER</name>
<protein>
    <recommendedName>
        <fullName evidence="8">C2H2-type domain-containing protein</fullName>
    </recommendedName>
</protein>
<accession>A0AAV3RQA0</accession>
<dbReference type="PANTHER" id="PTHR47287">
    <property type="entry name" value="C2H2 AND C2HC ZINC FINGERS SUPERFAMILY PROTEIN"/>
    <property type="match status" value="1"/>
</dbReference>
<reference evidence="9 10" key="1">
    <citation type="submission" date="2024-01" db="EMBL/GenBank/DDBJ databases">
        <title>The complete chloroplast genome sequence of Lithospermum erythrorhizon: insights into the phylogenetic relationship among Boraginaceae species and the maternal lineages of purple gromwells.</title>
        <authorList>
            <person name="Okada T."/>
            <person name="Watanabe K."/>
        </authorList>
    </citation>
    <scope>NUCLEOTIDE SEQUENCE [LARGE SCALE GENOMIC DNA]</scope>
</reference>
<keyword evidence="3 6" id="KW-0863">Zinc-finger</keyword>
<keyword evidence="4" id="KW-0862">Zinc</keyword>
<feature type="compositionally biased region" description="Polar residues" evidence="7">
    <location>
        <begin position="24"/>
        <end position="37"/>
    </location>
</feature>
<evidence type="ECO:0000256" key="5">
    <source>
        <dbReference type="ARBA" id="ARBA00023242"/>
    </source>
</evidence>
<feature type="domain" description="C2H2-type" evidence="8">
    <location>
        <begin position="62"/>
        <end position="89"/>
    </location>
</feature>
<dbReference type="PANTHER" id="PTHR47287:SF15">
    <property type="entry name" value="ZINC FINGER PROTEIN 3-LIKE"/>
    <property type="match status" value="1"/>
</dbReference>
<dbReference type="PROSITE" id="PS50157">
    <property type="entry name" value="ZINC_FINGER_C2H2_2"/>
    <property type="match status" value="1"/>
</dbReference>
<evidence type="ECO:0000256" key="3">
    <source>
        <dbReference type="ARBA" id="ARBA00022771"/>
    </source>
</evidence>
<feature type="region of interest" description="Disordered" evidence="7">
    <location>
        <begin position="1"/>
        <end position="38"/>
    </location>
</feature>
<dbReference type="PROSITE" id="PS00028">
    <property type="entry name" value="ZINC_FINGER_C2H2_1"/>
    <property type="match status" value="1"/>
</dbReference>